<protein>
    <recommendedName>
        <fullName evidence="10">Glutamate--tRNA ligase, mitochondrial</fullName>
        <ecNumber evidence="3">6.1.1.17</ecNumber>
    </recommendedName>
    <alternativeName>
        <fullName evidence="9">Glutamyl-tRNA synthetase</fullName>
    </alternativeName>
</protein>
<dbReference type="EMBL" id="LGSR01000013">
    <property type="protein sequence ID" value="KOS21184.1"/>
    <property type="molecule type" value="Genomic_DNA"/>
</dbReference>
<dbReference type="GO" id="GO:0006424">
    <property type="term" value="P:glutamyl-tRNA aminoacylation"/>
    <property type="evidence" value="ECO:0007669"/>
    <property type="project" value="InterPro"/>
</dbReference>
<name>A0A0M8N5P1_ESCWE</name>
<reference evidence="14 15" key="1">
    <citation type="submission" date="2015-07" db="EMBL/GenBank/DDBJ databases">
        <title>The genome of the fungus Escovopsis weberi, a specialized disease agent of ant agriculture.</title>
        <authorList>
            <person name="de Man T.J."/>
            <person name="Stajich J.E."/>
            <person name="Kubicek C.P."/>
            <person name="Chenthamara K."/>
            <person name="Atanasova L."/>
            <person name="Druzhinina I.S."/>
            <person name="Birnbaum S."/>
            <person name="Barribeau S.M."/>
            <person name="Teiling C."/>
            <person name="Suen G."/>
            <person name="Currie C."/>
            <person name="Gerardo N.M."/>
        </authorList>
    </citation>
    <scope>NUCLEOTIDE SEQUENCE [LARGE SCALE GENOMIC DNA]</scope>
</reference>
<evidence type="ECO:0000256" key="12">
    <source>
        <dbReference type="SAM" id="MobiDB-lite"/>
    </source>
</evidence>
<dbReference type="AlphaFoldDB" id="A0A0M8N5P1"/>
<dbReference type="InterPro" id="IPR004527">
    <property type="entry name" value="Glu-tRNA-ligase_bac/mito"/>
</dbReference>
<dbReference type="InterPro" id="IPR049940">
    <property type="entry name" value="GluQ/Sye"/>
</dbReference>
<accession>A0A0M8N5P1</accession>
<dbReference type="OrthoDB" id="428822at2759"/>
<dbReference type="Gene3D" id="3.40.50.620">
    <property type="entry name" value="HUPs"/>
    <property type="match status" value="1"/>
</dbReference>
<dbReference type="GO" id="GO:0005739">
    <property type="term" value="C:mitochondrion"/>
    <property type="evidence" value="ECO:0007669"/>
    <property type="project" value="UniProtKB-SubCell"/>
</dbReference>
<dbReference type="STRING" id="150374.A0A0M8N5P1"/>
<sequence length="530" mass="58937">MWRHLHLGSLRTALFNKLSASASKDGAFILRIEDTDQNRLVQGAEESLLRDLSWAGLSWDEGPDKGGPYGPYRQSERLPIYKKHVQELLDKGHAYRCFCSPELLESQKRELHEAGKPTFYPGTCRPIDAAESDRRAQQGEPHVVRLRADSFGRPKMRDAIYGAFQKKDLEEDFILIKADGFPTYHFANVVDDHLMKITHVIRGEEWLISTPKHLALYEAFGWQPPTFAHLGLLVNQDGTKLSKRNASVNLSFYQEEGIFPMALLSWLANLGSSFRPDTQPPRTVDDLASALTFKFTRGGIKLNMAKLDHFNAKYRDALLKNPIPSLADEEARLLHQHFTQPVLRAIHTATSEGLPASPSPSPSPSPSWPASDLALVPALRDGDASTQEAYVLKAFSSKQGGLKEARALLSQQPYLFWRVPRSVYQTSLQTFRPDARVLDALEAAVAREDGWAAAAGDGGGGDDCARVVGAVRAATEQQGVRQVELHDTLRLVGAGAHDVSSPASSKMFALLGRDEWRARLEIVRELMREE</sequence>
<evidence type="ECO:0000256" key="9">
    <source>
        <dbReference type="ARBA" id="ARBA00030865"/>
    </source>
</evidence>
<evidence type="ECO:0000256" key="10">
    <source>
        <dbReference type="ARBA" id="ARBA00072917"/>
    </source>
</evidence>
<dbReference type="GO" id="GO:0005524">
    <property type="term" value="F:ATP binding"/>
    <property type="evidence" value="ECO:0007669"/>
    <property type="project" value="UniProtKB-KW"/>
</dbReference>
<comment type="subcellular location">
    <subcellularLocation>
        <location evidence="1">Mitochondrion</location>
    </subcellularLocation>
</comment>
<dbReference type="FunFam" id="3.40.50.620:FF:000045">
    <property type="entry name" value="Glutamate--tRNA ligase, mitochondrial"/>
    <property type="match status" value="1"/>
</dbReference>
<dbReference type="InterPro" id="IPR000924">
    <property type="entry name" value="Glu/Gln-tRNA-synth"/>
</dbReference>
<evidence type="ECO:0000256" key="6">
    <source>
        <dbReference type="ARBA" id="ARBA00022840"/>
    </source>
</evidence>
<keyword evidence="4 11" id="KW-0436">Ligase</keyword>
<dbReference type="PANTHER" id="PTHR43311:SF2">
    <property type="entry name" value="GLUTAMATE--TRNA LIGASE, MITOCHONDRIAL-RELATED"/>
    <property type="match status" value="1"/>
</dbReference>
<evidence type="ECO:0000256" key="2">
    <source>
        <dbReference type="ARBA" id="ARBA00007894"/>
    </source>
</evidence>
<evidence type="ECO:0000313" key="14">
    <source>
        <dbReference type="EMBL" id="KOS21184.1"/>
    </source>
</evidence>
<evidence type="ECO:0000256" key="11">
    <source>
        <dbReference type="RuleBase" id="RU363037"/>
    </source>
</evidence>
<feature type="compositionally biased region" description="Pro residues" evidence="12">
    <location>
        <begin position="357"/>
        <end position="367"/>
    </location>
</feature>
<feature type="domain" description="Glutamyl/glutaminyl-tRNA synthetase class Ib catalytic" evidence="13">
    <location>
        <begin position="4"/>
        <end position="274"/>
    </location>
</feature>
<keyword evidence="5 11" id="KW-0547">Nucleotide-binding</keyword>
<gene>
    <name evidence="14" type="ORF">ESCO_004400</name>
</gene>
<evidence type="ECO:0000259" key="13">
    <source>
        <dbReference type="Pfam" id="PF00749"/>
    </source>
</evidence>
<dbReference type="Pfam" id="PF00749">
    <property type="entry name" value="tRNA-synt_1c"/>
    <property type="match status" value="1"/>
</dbReference>
<proteinExistence type="inferred from homology"/>
<dbReference type="NCBIfam" id="TIGR00464">
    <property type="entry name" value="gltX_bact"/>
    <property type="match status" value="1"/>
</dbReference>
<keyword evidence="8 11" id="KW-0030">Aminoacyl-tRNA synthetase</keyword>
<dbReference type="SUPFAM" id="SSF52374">
    <property type="entry name" value="Nucleotidylyl transferase"/>
    <property type="match status" value="1"/>
</dbReference>
<dbReference type="EC" id="6.1.1.17" evidence="3"/>
<dbReference type="GO" id="GO:0032543">
    <property type="term" value="P:mitochondrial translation"/>
    <property type="evidence" value="ECO:0007669"/>
    <property type="project" value="EnsemblFungi"/>
</dbReference>
<organism evidence="14 15">
    <name type="scientific">Escovopsis weberi</name>
    <dbReference type="NCBI Taxonomy" id="150374"/>
    <lineage>
        <taxon>Eukaryota</taxon>
        <taxon>Fungi</taxon>
        <taxon>Dikarya</taxon>
        <taxon>Ascomycota</taxon>
        <taxon>Pezizomycotina</taxon>
        <taxon>Sordariomycetes</taxon>
        <taxon>Hypocreomycetidae</taxon>
        <taxon>Hypocreales</taxon>
        <taxon>Hypocreaceae</taxon>
        <taxon>Escovopsis</taxon>
    </lineage>
</organism>
<evidence type="ECO:0000256" key="7">
    <source>
        <dbReference type="ARBA" id="ARBA00022917"/>
    </source>
</evidence>
<dbReference type="GO" id="GO:0008270">
    <property type="term" value="F:zinc ion binding"/>
    <property type="evidence" value="ECO:0007669"/>
    <property type="project" value="InterPro"/>
</dbReference>
<keyword evidence="15" id="KW-1185">Reference proteome</keyword>
<evidence type="ECO:0000256" key="1">
    <source>
        <dbReference type="ARBA" id="ARBA00004173"/>
    </source>
</evidence>
<keyword evidence="7 11" id="KW-0648">Protein biosynthesis</keyword>
<dbReference type="PANTHER" id="PTHR43311">
    <property type="entry name" value="GLUTAMATE--TRNA LIGASE"/>
    <property type="match status" value="1"/>
</dbReference>
<dbReference type="InterPro" id="IPR014729">
    <property type="entry name" value="Rossmann-like_a/b/a_fold"/>
</dbReference>
<evidence type="ECO:0000256" key="4">
    <source>
        <dbReference type="ARBA" id="ARBA00022598"/>
    </source>
</evidence>
<keyword evidence="6 11" id="KW-0067">ATP-binding</keyword>
<dbReference type="InterPro" id="IPR020058">
    <property type="entry name" value="Glu/Gln-tRNA-synth_Ib_cat-dom"/>
</dbReference>
<dbReference type="CDD" id="cd00808">
    <property type="entry name" value="GluRS_core"/>
    <property type="match status" value="1"/>
</dbReference>
<dbReference type="Proteomes" id="UP000053831">
    <property type="component" value="Unassembled WGS sequence"/>
</dbReference>
<comment type="caution">
    <text evidence="14">The sequence shown here is derived from an EMBL/GenBank/DDBJ whole genome shotgun (WGS) entry which is preliminary data.</text>
</comment>
<dbReference type="PRINTS" id="PR00987">
    <property type="entry name" value="TRNASYNTHGLU"/>
</dbReference>
<dbReference type="InterPro" id="IPR033910">
    <property type="entry name" value="GluRS_core"/>
</dbReference>
<comment type="similarity">
    <text evidence="2">Belongs to the class-I aminoacyl-tRNA synthetase family. Glutamate--tRNA ligase type 1 subfamily.</text>
</comment>
<feature type="region of interest" description="Disordered" evidence="12">
    <location>
        <begin position="351"/>
        <end position="372"/>
    </location>
</feature>
<evidence type="ECO:0000256" key="3">
    <source>
        <dbReference type="ARBA" id="ARBA00012835"/>
    </source>
</evidence>
<evidence type="ECO:0000313" key="15">
    <source>
        <dbReference type="Proteomes" id="UP000053831"/>
    </source>
</evidence>
<evidence type="ECO:0000256" key="5">
    <source>
        <dbReference type="ARBA" id="ARBA00022741"/>
    </source>
</evidence>
<evidence type="ECO:0000256" key="8">
    <source>
        <dbReference type="ARBA" id="ARBA00023146"/>
    </source>
</evidence>
<dbReference type="GO" id="GO:0004818">
    <property type="term" value="F:glutamate-tRNA ligase activity"/>
    <property type="evidence" value="ECO:0007669"/>
    <property type="project" value="UniProtKB-EC"/>
</dbReference>